<dbReference type="GO" id="GO:0045150">
    <property type="term" value="P:acetoin catabolic process"/>
    <property type="evidence" value="ECO:0007669"/>
    <property type="project" value="UniProtKB-KW"/>
</dbReference>
<dbReference type="InterPro" id="IPR000286">
    <property type="entry name" value="HDACs"/>
</dbReference>
<proteinExistence type="inferred from homology"/>
<dbReference type="AlphaFoldDB" id="A0AAU7DUJ0"/>
<dbReference type="PRINTS" id="PR01270">
    <property type="entry name" value="HDASUPER"/>
</dbReference>
<dbReference type="PANTHER" id="PTHR10625:SF10">
    <property type="entry name" value="HISTONE DEACETYLASE HDAC1"/>
    <property type="match status" value="1"/>
</dbReference>
<evidence type="ECO:0000256" key="2">
    <source>
        <dbReference type="ARBA" id="ARBA00005947"/>
    </source>
</evidence>
<dbReference type="Gene3D" id="3.40.800.20">
    <property type="entry name" value="Histone deacetylase domain"/>
    <property type="match status" value="1"/>
</dbReference>
<gene>
    <name evidence="6" type="ORF">V5R04_10910</name>
</gene>
<evidence type="ECO:0000256" key="3">
    <source>
        <dbReference type="ARBA" id="ARBA00020218"/>
    </source>
</evidence>
<evidence type="ECO:0000256" key="1">
    <source>
        <dbReference type="ARBA" id="ARBA00005101"/>
    </source>
</evidence>
<dbReference type="EMBL" id="CP146203">
    <property type="protein sequence ID" value="XBH20735.1"/>
    <property type="molecule type" value="Genomic_DNA"/>
</dbReference>
<evidence type="ECO:0000313" key="6">
    <source>
        <dbReference type="EMBL" id="XBH20735.1"/>
    </source>
</evidence>
<dbReference type="InterPro" id="IPR003085">
    <property type="entry name" value="AcuC"/>
</dbReference>
<dbReference type="InterPro" id="IPR023696">
    <property type="entry name" value="Ureohydrolase_dom_sf"/>
</dbReference>
<evidence type="ECO:0000256" key="4">
    <source>
        <dbReference type="ARBA" id="ARBA00022627"/>
    </source>
</evidence>
<accession>A0AAU7DUJ0</accession>
<organism evidence="6">
    <name type="scientific">Jonesiaceae bacterium BS-20</name>
    <dbReference type="NCBI Taxonomy" id="3120821"/>
    <lineage>
        <taxon>Bacteria</taxon>
        <taxon>Bacillati</taxon>
        <taxon>Actinomycetota</taxon>
        <taxon>Actinomycetes</taxon>
        <taxon>Micrococcales</taxon>
        <taxon>Jonesiaceae</taxon>
    </lineage>
</organism>
<dbReference type="GO" id="GO:0040029">
    <property type="term" value="P:epigenetic regulation of gene expression"/>
    <property type="evidence" value="ECO:0007669"/>
    <property type="project" value="TreeGrafter"/>
</dbReference>
<dbReference type="InterPro" id="IPR037138">
    <property type="entry name" value="His_deacetylse_dom_sf"/>
</dbReference>
<dbReference type="GO" id="GO:0004407">
    <property type="term" value="F:histone deacetylase activity"/>
    <property type="evidence" value="ECO:0007669"/>
    <property type="project" value="TreeGrafter"/>
</dbReference>
<dbReference type="SUPFAM" id="SSF52768">
    <property type="entry name" value="Arginase/deacetylase"/>
    <property type="match status" value="1"/>
</dbReference>
<dbReference type="CDD" id="cd09994">
    <property type="entry name" value="HDAC_AcuC_like"/>
    <property type="match status" value="1"/>
</dbReference>
<dbReference type="PANTHER" id="PTHR10625">
    <property type="entry name" value="HISTONE DEACETYLASE HDAC1-RELATED"/>
    <property type="match status" value="1"/>
</dbReference>
<keyword evidence="4" id="KW-0006">Acetoin catabolism</keyword>
<protein>
    <recommendedName>
        <fullName evidence="3">Acetoin utilization protein AcuC</fullName>
    </recommendedName>
</protein>
<comment type="pathway">
    <text evidence="1">Ketone degradation; acetoin degradation.</text>
</comment>
<name>A0AAU7DUJ0_9MICO</name>
<dbReference type="PRINTS" id="PR01272">
    <property type="entry name" value="ACUCPROTEIN"/>
</dbReference>
<evidence type="ECO:0000259" key="5">
    <source>
        <dbReference type="Pfam" id="PF00850"/>
    </source>
</evidence>
<dbReference type="InterPro" id="IPR023801">
    <property type="entry name" value="His_deacetylse_dom"/>
</dbReference>
<comment type="similarity">
    <text evidence="2">Belongs to the histone deacetylase family.</text>
</comment>
<reference evidence="6" key="1">
    <citation type="submission" date="2024-02" db="EMBL/GenBank/DDBJ databases">
        <title>Tomenella chthoni gen. nov. sp. nov., a member of the family Jonesiaceae isolated from bat guano.</title>
        <authorList>
            <person name="Miller S.L."/>
            <person name="King J."/>
            <person name="Sankaranarayanan K."/>
            <person name="Lawson P.A."/>
        </authorList>
    </citation>
    <scope>NUCLEOTIDE SEQUENCE</scope>
    <source>
        <strain evidence="6">BS-20</strain>
    </source>
</reference>
<feature type="domain" description="Histone deacetylase" evidence="5">
    <location>
        <begin position="22"/>
        <end position="317"/>
    </location>
</feature>
<sequence>MSFSAFVSWSQELLKYDFGFGHPMAPLRLDLTMRLSKELGLTDKPGVRLVESAVASDAALELVHTPGYIAAVKAAGDFDQPDAARGLGTEDNPSFPGMHDAAARMTQGTVDGALEVWTGACDHALNLSGGMHHALADGASGFCIYNNAAVAITQLLERGAQRVMYIDIDAHHGDGVEQVFWNDPRVLTFSIHQSGASLFPGTGFPKEVGGPNALGTAVNLALPAKTESAGWLRALDAVLEDVVRGFEPEIIISQHGCDSHGLDVLSDLHVSVGAQRQAAELIHDLAHRYCHGKWVALGGGGYSVIDVVPLVWTHLLAIVTHQELDLDEPTPPSWRQFVREYADHTPPGTMADCHGTPSFKPWTSGFDPHSEVDRAIRATRQACLPLLGVDVSFEV</sequence>
<dbReference type="Pfam" id="PF00850">
    <property type="entry name" value="Hist_deacetyl"/>
    <property type="match status" value="1"/>
</dbReference>